<organism evidence="1 2">
    <name type="scientific">Caenorhabditis japonica</name>
    <dbReference type="NCBI Taxonomy" id="281687"/>
    <lineage>
        <taxon>Eukaryota</taxon>
        <taxon>Metazoa</taxon>
        <taxon>Ecdysozoa</taxon>
        <taxon>Nematoda</taxon>
        <taxon>Chromadorea</taxon>
        <taxon>Rhabditida</taxon>
        <taxon>Rhabditina</taxon>
        <taxon>Rhabditomorpha</taxon>
        <taxon>Rhabditoidea</taxon>
        <taxon>Rhabditidae</taxon>
        <taxon>Peloderinae</taxon>
        <taxon>Caenorhabditis</taxon>
    </lineage>
</organism>
<proteinExistence type="predicted"/>
<reference evidence="2" key="1">
    <citation type="submission" date="2010-08" db="EMBL/GenBank/DDBJ databases">
        <authorList>
            <consortium name="Caenorhabditis japonica Sequencing Consortium"/>
            <person name="Wilson R.K."/>
        </authorList>
    </citation>
    <scope>NUCLEOTIDE SEQUENCE [LARGE SCALE GENOMIC DNA]</scope>
    <source>
        <strain evidence="2">DF5081</strain>
    </source>
</reference>
<reference evidence="1" key="2">
    <citation type="submission" date="2022-06" db="UniProtKB">
        <authorList>
            <consortium name="EnsemblMetazoa"/>
        </authorList>
    </citation>
    <scope>IDENTIFICATION</scope>
    <source>
        <strain evidence="1">DF5081</strain>
    </source>
</reference>
<dbReference type="EnsemblMetazoa" id="CJA38764.1">
    <property type="protein sequence ID" value="CJA38764.1"/>
    <property type="gene ID" value="WBGene00214611"/>
</dbReference>
<dbReference type="Proteomes" id="UP000005237">
    <property type="component" value="Unassembled WGS sequence"/>
</dbReference>
<sequence length="68" mass="7796">MLTNLDKPFFKQLIVSSDSLYPVSAKILDRSKAFNPSMLDERNKFDMEITNLSGNRHFIVEDGAFKTI</sequence>
<keyword evidence="2" id="KW-1185">Reference proteome</keyword>
<evidence type="ECO:0000313" key="2">
    <source>
        <dbReference type="Proteomes" id="UP000005237"/>
    </source>
</evidence>
<evidence type="ECO:0000313" key="1">
    <source>
        <dbReference type="EnsemblMetazoa" id="CJA38764.1"/>
    </source>
</evidence>
<accession>A0A8R1ISB3</accession>
<protein>
    <submittedName>
        <fullName evidence="1">Uncharacterized protein</fullName>
    </submittedName>
</protein>
<name>A0A8R1ISB3_CAEJA</name>
<dbReference type="AlphaFoldDB" id="A0A8R1ISB3"/>